<evidence type="ECO:0008006" key="4">
    <source>
        <dbReference type="Google" id="ProtNLM"/>
    </source>
</evidence>
<feature type="chain" id="PRO_5046271507" description="Secreted protein" evidence="1">
    <location>
        <begin position="26"/>
        <end position="263"/>
    </location>
</feature>
<dbReference type="RefSeq" id="WP_194560160.1">
    <property type="nucleotide sequence ID" value="NZ_JAKMUR010000013.1"/>
</dbReference>
<evidence type="ECO:0000256" key="1">
    <source>
        <dbReference type="SAM" id="SignalP"/>
    </source>
</evidence>
<feature type="signal peptide" evidence="1">
    <location>
        <begin position="1"/>
        <end position="25"/>
    </location>
</feature>
<gene>
    <name evidence="2" type="ORF">L8U61_07795</name>
</gene>
<organism evidence="2 3">
    <name type="scientific">Corynebacterium lehmanniae</name>
    <dbReference type="NCBI Taxonomy" id="2913497"/>
    <lineage>
        <taxon>Bacteria</taxon>
        <taxon>Bacillati</taxon>
        <taxon>Actinomycetota</taxon>
        <taxon>Actinomycetes</taxon>
        <taxon>Mycobacteriales</taxon>
        <taxon>Corynebacteriaceae</taxon>
        <taxon>Corynebacterium</taxon>
    </lineage>
</organism>
<proteinExistence type="predicted"/>
<keyword evidence="1" id="KW-0732">Signal</keyword>
<evidence type="ECO:0000313" key="2">
    <source>
        <dbReference type="EMBL" id="MCZ9292033.1"/>
    </source>
</evidence>
<protein>
    <recommendedName>
        <fullName evidence="4">Secreted protein</fullName>
    </recommendedName>
</protein>
<dbReference type="GeneID" id="83719628"/>
<keyword evidence="3" id="KW-1185">Reference proteome</keyword>
<dbReference type="EMBL" id="JAKMUR010000013">
    <property type="protein sequence ID" value="MCZ9292033.1"/>
    <property type="molecule type" value="Genomic_DNA"/>
</dbReference>
<reference evidence="2" key="1">
    <citation type="submission" date="2022-02" db="EMBL/GenBank/DDBJ databases">
        <title>Corynebacterium sp. from urogenital microbiome.</title>
        <authorList>
            <person name="Cappelli E.A."/>
            <person name="Ribeiro T.G."/>
            <person name="Peixe L."/>
        </authorList>
    </citation>
    <scope>NUCLEOTIDE SEQUENCE</scope>
    <source>
        <strain evidence="2">C8Ua_144</strain>
    </source>
</reference>
<name>A0ABT4R9K1_9CORY</name>
<dbReference type="Proteomes" id="UP001146453">
    <property type="component" value="Unassembled WGS sequence"/>
</dbReference>
<evidence type="ECO:0000313" key="3">
    <source>
        <dbReference type="Proteomes" id="UP001146453"/>
    </source>
</evidence>
<comment type="caution">
    <text evidence="2">The sequence shown here is derived from an EMBL/GenBank/DDBJ whole genome shotgun (WGS) entry which is preliminary data.</text>
</comment>
<sequence length="263" mass="27665">MKKLLASLSVSVILSGGFVTEKANAKDVTDSDQIVTVNNNSDAARSVSPSAKSITIRNASGGGIGEKIDTPSGVQLEWSIESPVEEHQKSFRVEADGQVDLHVDRNSGALLVRVDGSDVALIDAPWARDAAGKALPTHYEVAGDTFTQVVEVNQPDVAYPIEADPRVNWGIVSGHIYFSKEETRRMAASSAAGAAISPFWVLVPPPFGEVLGAWWADNSVNVTVWATAAVAQDKCLALKVGATGSVSPPSLGVTPEHYTQGCA</sequence>
<accession>A0ABT4R9K1</accession>